<dbReference type="EMBL" id="JAWDGP010002890">
    <property type="protein sequence ID" value="KAK3779020.1"/>
    <property type="molecule type" value="Genomic_DNA"/>
</dbReference>
<organism evidence="3 4">
    <name type="scientific">Elysia crispata</name>
    <name type="common">lettuce slug</name>
    <dbReference type="NCBI Taxonomy" id="231223"/>
    <lineage>
        <taxon>Eukaryota</taxon>
        <taxon>Metazoa</taxon>
        <taxon>Spiralia</taxon>
        <taxon>Lophotrochozoa</taxon>
        <taxon>Mollusca</taxon>
        <taxon>Gastropoda</taxon>
        <taxon>Heterobranchia</taxon>
        <taxon>Euthyneura</taxon>
        <taxon>Panpulmonata</taxon>
        <taxon>Sacoglossa</taxon>
        <taxon>Placobranchoidea</taxon>
        <taxon>Plakobranchidae</taxon>
        <taxon>Elysia</taxon>
    </lineage>
</organism>
<dbReference type="Proteomes" id="UP001283361">
    <property type="component" value="Unassembled WGS sequence"/>
</dbReference>
<sequence length="111" mass="12508">MVHETFSRPVWALVLSWIVLACATGHGGFINSILSWEGFLPLSRMTYCAYLVHLTIMGYEFMGADSTFLYTMTNLIYRFFGMYVMSYAVAFLLAVGVEAPMLGVEKVVLTR</sequence>
<reference evidence="3" key="1">
    <citation type="journal article" date="2023" name="G3 (Bethesda)">
        <title>A reference genome for the long-term kleptoplast-retaining sea slug Elysia crispata morphotype clarki.</title>
        <authorList>
            <person name="Eastman K.E."/>
            <person name="Pendleton A.L."/>
            <person name="Shaikh M.A."/>
            <person name="Suttiyut T."/>
            <person name="Ogas R."/>
            <person name="Tomko P."/>
            <person name="Gavelis G."/>
            <person name="Widhalm J.R."/>
            <person name="Wisecaver J.H."/>
        </authorList>
    </citation>
    <scope>NUCLEOTIDE SEQUENCE</scope>
    <source>
        <strain evidence="3">ECLA1</strain>
    </source>
</reference>
<dbReference type="AlphaFoldDB" id="A0AAE1A0X1"/>
<dbReference type="PANTHER" id="PTHR11161">
    <property type="entry name" value="O-ACYLTRANSFERASE"/>
    <property type="match status" value="1"/>
</dbReference>
<name>A0AAE1A0X1_9GAST</name>
<gene>
    <name evidence="3" type="ORF">RRG08_034278</name>
</gene>
<keyword evidence="1" id="KW-0812">Transmembrane</keyword>
<evidence type="ECO:0000313" key="3">
    <source>
        <dbReference type="EMBL" id="KAK3779020.1"/>
    </source>
</evidence>
<keyword evidence="2" id="KW-0732">Signal</keyword>
<evidence type="ECO:0008006" key="5">
    <source>
        <dbReference type="Google" id="ProtNLM"/>
    </source>
</evidence>
<evidence type="ECO:0000256" key="2">
    <source>
        <dbReference type="SAM" id="SignalP"/>
    </source>
</evidence>
<evidence type="ECO:0000313" key="4">
    <source>
        <dbReference type="Proteomes" id="UP001283361"/>
    </source>
</evidence>
<protein>
    <recommendedName>
        <fullName evidence="5">Acyltransferase 3 domain-containing protein</fullName>
    </recommendedName>
</protein>
<evidence type="ECO:0000256" key="1">
    <source>
        <dbReference type="SAM" id="Phobius"/>
    </source>
</evidence>
<dbReference type="PANTHER" id="PTHR11161:SF0">
    <property type="entry name" value="O-ACYLTRANSFERASE LIKE PROTEIN"/>
    <property type="match status" value="1"/>
</dbReference>
<feature type="signal peptide" evidence="2">
    <location>
        <begin position="1"/>
        <end position="23"/>
    </location>
</feature>
<feature type="transmembrane region" description="Helical" evidence="1">
    <location>
        <begin position="12"/>
        <end position="34"/>
    </location>
</feature>
<keyword evidence="1" id="KW-1133">Transmembrane helix</keyword>
<proteinExistence type="predicted"/>
<dbReference type="InterPro" id="IPR052728">
    <property type="entry name" value="O2_lipid_transport_reg"/>
</dbReference>
<keyword evidence="1" id="KW-0472">Membrane</keyword>
<feature type="chain" id="PRO_5041911734" description="Acyltransferase 3 domain-containing protein" evidence="2">
    <location>
        <begin position="24"/>
        <end position="111"/>
    </location>
</feature>
<feature type="transmembrane region" description="Helical" evidence="1">
    <location>
        <begin position="46"/>
        <end position="64"/>
    </location>
</feature>
<comment type="caution">
    <text evidence="3">The sequence shown here is derived from an EMBL/GenBank/DDBJ whole genome shotgun (WGS) entry which is preliminary data.</text>
</comment>
<accession>A0AAE1A0X1</accession>
<keyword evidence="4" id="KW-1185">Reference proteome</keyword>
<feature type="transmembrane region" description="Helical" evidence="1">
    <location>
        <begin position="76"/>
        <end position="97"/>
    </location>
</feature>